<dbReference type="CDD" id="cd01400">
    <property type="entry name" value="6PGL"/>
    <property type="match status" value="1"/>
</dbReference>
<comment type="function">
    <text evidence="2 7">Hydrolysis of 6-phosphogluconolactone to 6-phosphogluconate.</text>
</comment>
<reference evidence="9" key="2">
    <citation type="submission" date="2020-09" db="EMBL/GenBank/DDBJ databases">
        <authorList>
            <person name="Sun Q."/>
            <person name="Kim S."/>
        </authorList>
    </citation>
    <scope>NUCLEOTIDE SEQUENCE</scope>
    <source>
        <strain evidence="9">KCTC 12870</strain>
    </source>
</reference>
<evidence type="ECO:0000256" key="6">
    <source>
        <dbReference type="ARBA" id="ARBA00020337"/>
    </source>
</evidence>
<dbReference type="PANTHER" id="PTHR11054:SF0">
    <property type="entry name" value="6-PHOSPHOGLUCONOLACTONASE"/>
    <property type="match status" value="1"/>
</dbReference>
<organism evidence="9 10">
    <name type="scientific">Cerasicoccus arenae</name>
    <dbReference type="NCBI Taxonomy" id="424488"/>
    <lineage>
        <taxon>Bacteria</taxon>
        <taxon>Pseudomonadati</taxon>
        <taxon>Verrucomicrobiota</taxon>
        <taxon>Opitutia</taxon>
        <taxon>Puniceicoccales</taxon>
        <taxon>Cerasicoccaceae</taxon>
        <taxon>Cerasicoccus</taxon>
    </lineage>
</organism>
<evidence type="ECO:0000256" key="5">
    <source>
        <dbReference type="ARBA" id="ARBA00013198"/>
    </source>
</evidence>
<dbReference type="Gene3D" id="3.40.50.1360">
    <property type="match status" value="1"/>
</dbReference>
<gene>
    <name evidence="7" type="primary">pgl</name>
    <name evidence="9" type="ORF">GCM10007047_23180</name>
</gene>
<keyword evidence="7" id="KW-0378">Hydrolase</keyword>
<name>A0A8J3GDY5_9BACT</name>
<dbReference type="GO" id="GO:0017057">
    <property type="term" value="F:6-phosphogluconolactonase activity"/>
    <property type="evidence" value="ECO:0007669"/>
    <property type="project" value="UniProtKB-UniRule"/>
</dbReference>
<dbReference type="GO" id="GO:0006098">
    <property type="term" value="P:pentose-phosphate shunt"/>
    <property type="evidence" value="ECO:0007669"/>
    <property type="project" value="UniProtKB-UniPathway"/>
</dbReference>
<dbReference type="InterPro" id="IPR037171">
    <property type="entry name" value="NagB/RpiA_transferase-like"/>
</dbReference>
<reference evidence="9" key="1">
    <citation type="journal article" date="2014" name="Int. J. Syst. Evol. Microbiol.">
        <title>Complete genome sequence of Corynebacterium casei LMG S-19264T (=DSM 44701T), isolated from a smear-ripened cheese.</title>
        <authorList>
            <consortium name="US DOE Joint Genome Institute (JGI-PGF)"/>
            <person name="Walter F."/>
            <person name="Albersmeier A."/>
            <person name="Kalinowski J."/>
            <person name="Ruckert C."/>
        </authorList>
    </citation>
    <scope>NUCLEOTIDE SEQUENCE</scope>
    <source>
        <strain evidence="9">KCTC 12870</strain>
    </source>
</reference>
<evidence type="ECO:0000256" key="1">
    <source>
        <dbReference type="ARBA" id="ARBA00000832"/>
    </source>
</evidence>
<dbReference type="NCBIfam" id="TIGR01198">
    <property type="entry name" value="pgl"/>
    <property type="match status" value="1"/>
</dbReference>
<dbReference type="Pfam" id="PF01182">
    <property type="entry name" value="Glucosamine_iso"/>
    <property type="match status" value="1"/>
</dbReference>
<evidence type="ECO:0000256" key="3">
    <source>
        <dbReference type="ARBA" id="ARBA00004961"/>
    </source>
</evidence>
<comment type="catalytic activity">
    <reaction evidence="1 7">
        <text>6-phospho-D-glucono-1,5-lactone + H2O = 6-phospho-D-gluconate + H(+)</text>
        <dbReference type="Rhea" id="RHEA:12556"/>
        <dbReference type="ChEBI" id="CHEBI:15377"/>
        <dbReference type="ChEBI" id="CHEBI:15378"/>
        <dbReference type="ChEBI" id="CHEBI:57955"/>
        <dbReference type="ChEBI" id="CHEBI:58759"/>
        <dbReference type="EC" id="3.1.1.31"/>
    </reaction>
</comment>
<dbReference type="UniPathway" id="UPA00115">
    <property type="reaction ID" value="UER00409"/>
</dbReference>
<dbReference type="InterPro" id="IPR039104">
    <property type="entry name" value="6PGL"/>
</dbReference>
<dbReference type="GO" id="GO:0005975">
    <property type="term" value="P:carbohydrate metabolic process"/>
    <property type="evidence" value="ECO:0007669"/>
    <property type="project" value="UniProtKB-UniRule"/>
</dbReference>
<keyword evidence="10" id="KW-1185">Reference proteome</keyword>
<dbReference type="Proteomes" id="UP000642829">
    <property type="component" value="Unassembled WGS sequence"/>
</dbReference>
<comment type="caution">
    <text evidence="9">The sequence shown here is derived from an EMBL/GenBank/DDBJ whole genome shotgun (WGS) entry which is preliminary data.</text>
</comment>
<dbReference type="InterPro" id="IPR005900">
    <property type="entry name" value="6-phosphogluconolactonase_DevB"/>
</dbReference>
<evidence type="ECO:0000259" key="8">
    <source>
        <dbReference type="Pfam" id="PF01182"/>
    </source>
</evidence>
<proteinExistence type="inferred from homology"/>
<evidence type="ECO:0000313" key="9">
    <source>
        <dbReference type="EMBL" id="GHC05601.1"/>
    </source>
</evidence>
<dbReference type="AlphaFoldDB" id="A0A8J3GDY5"/>
<dbReference type="EC" id="3.1.1.31" evidence="5 7"/>
<comment type="pathway">
    <text evidence="3 7">Carbohydrate degradation; pentose phosphate pathway; D-ribulose 5-phosphate from D-glucose 6-phosphate (oxidative stage): step 2/3.</text>
</comment>
<feature type="domain" description="Glucosamine/galactosamine-6-phosphate isomerase" evidence="8">
    <location>
        <begin position="32"/>
        <end position="241"/>
    </location>
</feature>
<accession>A0A8J3GDY5</accession>
<dbReference type="PANTHER" id="PTHR11054">
    <property type="entry name" value="6-PHOSPHOGLUCONOLACTONASE"/>
    <property type="match status" value="1"/>
</dbReference>
<dbReference type="InterPro" id="IPR006148">
    <property type="entry name" value="Glc/Gal-6P_isomerase"/>
</dbReference>
<evidence type="ECO:0000313" key="10">
    <source>
        <dbReference type="Proteomes" id="UP000642829"/>
    </source>
</evidence>
<dbReference type="EMBL" id="BMXG01000014">
    <property type="protein sequence ID" value="GHC05601.1"/>
    <property type="molecule type" value="Genomic_DNA"/>
</dbReference>
<evidence type="ECO:0000256" key="2">
    <source>
        <dbReference type="ARBA" id="ARBA00002681"/>
    </source>
</evidence>
<comment type="similarity">
    <text evidence="4 7">Belongs to the glucosamine/galactosamine-6-phosphate isomerase family. 6-phosphogluconolactonase subfamily.</text>
</comment>
<sequence>MTTLEEQPDMKSFSTSLGQVHVLGKEALFVETMRLIKNALKNTDGEVAVGLTGGSTPKAFYAWAAKHQALSSELKERVVWSTSDERCVPESDDNSNFGHANRDMLQPLDVPELNKFPWPVELDPEACADEFNHRWNERFGPSHCFDICFLGMGGDNHTASLFPNCPLIGTQHHENFAAINWPERGWRVTITPEGFSRCKLIVVSVTGEGKEEALFQAFHGEFNPRHKPIQLLKAHSHKVLWLLDPAAATGLDLDMGV</sequence>
<protein>
    <recommendedName>
        <fullName evidence="6 7">6-phosphogluconolactonase</fullName>
        <shortName evidence="7">6PGL</shortName>
        <ecNumber evidence="5 7">3.1.1.31</ecNumber>
    </recommendedName>
</protein>
<evidence type="ECO:0000256" key="4">
    <source>
        <dbReference type="ARBA" id="ARBA00010662"/>
    </source>
</evidence>
<evidence type="ECO:0000256" key="7">
    <source>
        <dbReference type="RuleBase" id="RU365095"/>
    </source>
</evidence>
<dbReference type="SUPFAM" id="SSF100950">
    <property type="entry name" value="NagB/RpiA/CoA transferase-like"/>
    <property type="match status" value="1"/>
</dbReference>